<keyword evidence="1" id="KW-0812">Transmembrane</keyword>
<name>A0A1G2HQZ8_9BACT</name>
<dbReference type="AlphaFoldDB" id="A0A1G2HQZ8"/>
<evidence type="ECO:0000313" key="2">
    <source>
        <dbReference type="EMBL" id="OGZ64907.1"/>
    </source>
</evidence>
<evidence type="ECO:0000313" key="3">
    <source>
        <dbReference type="Proteomes" id="UP000176855"/>
    </source>
</evidence>
<accession>A0A1G2HQZ8</accession>
<organism evidence="2 3">
    <name type="scientific">Candidatus Staskawiczbacteria bacterium RIFCSPHIGHO2_01_FULL_39_25</name>
    <dbReference type="NCBI Taxonomy" id="1802202"/>
    <lineage>
        <taxon>Bacteria</taxon>
        <taxon>Candidatus Staskawicziibacteriota</taxon>
    </lineage>
</organism>
<dbReference type="Proteomes" id="UP000176855">
    <property type="component" value="Unassembled WGS sequence"/>
</dbReference>
<keyword evidence="1" id="KW-0472">Membrane</keyword>
<dbReference type="STRING" id="1802202.A2730_03730"/>
<keyword evidence="1" id="KW-1133">Transmembrane helix</keyword>
<gene>
    <name evidence="2" type="ORF">A2730_03730</name>
</gene>
<feature type="transmembrane region" description="Helical" evidence="1">
    <location>
        <begin position="56"/>
        <end position="75"/>
    </location>
</feature>
<evidence type="ECO:0000256" key="1">
    <source>
        <dbReference type="SAM" id="Phobius"/>
    </source>
</evidence>
<reference evidence="2 3" key="1">
    <citation type="journal article" date="2016" name="Nat. Commun.">
        <title>Thousands of microbial genomes shed light on interconnected biogeochemical processes in an aquifer system.</title>
        <authorList>
            <person name="Anantharaman K."/>
            <person name="Brown C.T."/>
            <person name="Hug L.A."/>
            <person name="Sharon I."/>
            <person name="Castelle C.J."/>
            <person name="Probst A.J."/>
            <person name="Thomas B.C."/>
            <person name="Singh A."/>
            <person name="Wilkins M.J."/>
            <person name="Karaoz U."/>
            <person name="Brodie E.L."/>
            <person name="Williams K.H."/>
            <person name="Hubbard S.S."/>
            <person name="Banfield J.F."/>
        </authorList>
    </citation>
    <scope>NUCLEOTIDE SEQUENCE [LARGE SCALE GENOMIC DNA]</scope>
</reference>
<sequence length="79" mass="8898">MKDYDVLDTFFCNNLSIGKVMRRMYAYFKKHTAITDAMHVSLGLGIGLLIAGSVWFYVGFVFIIIGLLGHIYAFIRGGE</sequence>
<dbReference type="EMBL" id="MHOO01000001">
    <property type="protein sequence ID" value="OGZ64907.1"/>
    <property type="molecule type" value="Genomic_DNA"/>
</dbReference>
<proteinExistence type="predicted"/>
<protein>
    <submittedName>
        <fullName evidence="2">Uncharacterized protein</fullName>
    </submittedName>
</protein>
<comment type="caution">
    <text evidence="2">The sequence shown here is derived from an EMBL/GenBank/DDBJ whole genome shotgun (WGS) entry which is preliminary data.</text>
</comment>